<feature type="region of interest" description="Disordered" evidence="8">
    <location>
        <begin position="873"/>
        <end position="898"/>
    </location>
</feature>
<sequence>MKTFPLIAIAASFAAHMIPSLEAVSAADRPVWADPSRQHEGLEPAAAQMTRFADAATARTLDRARSPFYRSLNGDWKFHWVPHPGEAGRPREFWRTDFDDRDWKTIPVPSCVEIEGHGIPIYTNTVYPWREVKPPEITGDYNPVSSYRRTFAVPAEWRADDREVFITFEGVSSFFTVWLNGKKLGFNKDSRTPATFRLTPHLRDGGAENLLAVEVFRWNDGSYLEDQDCWRLSGIFRDVWLWSAPGVHLRDFKVTTTLDAAHRDATLALTGELKNFTAQPRAVALSAVLLAPDGRELARLAAGVPVGPDLASGRGSTQGRALQATVPAGGAAPVALSAAVAAPALWSAETPALHTLLLTVSDAQGRALEVIPWRVGFRSTETRDGQFLVNGRPVLFRGVNRHEWDPDRGYSVTREGMLKDILLMKRNNFNAVRTCHYPNTPEWYALCDEYGLYVIDEANIESHAQMGETYAGRQTALADQPEWREAHLDRTRRMYERDKNHACVVGWSLGNESAHGEAFIAAYHWLKQHDTRPVQYEADNSGEFTDVICPMYPSPASVLHYSDLPRSKPFIMCEYAHAMGNSTGDMWAYWRPIYDGAPYLQGGFIWEWADHGLRAPVPASLKVEHVENTKSLPLDPKLGTFFAYGGSFGEPGRFPHDGNFCADGIVSPDRLPHPGMAEVKKIYQPVQMRALDLAASAPEIEIKNWADFQNTAEWLDARWRLVAEGKTLQQGALAGLSVAPREAKRIAIPLRALTPEPGVEYFLEVSFTLREKTPWADAGHEVAWEQFKLPFPGRAKPPAEPRLGGDASPYLSASSPAPALALAETATRITVTGKTFSAAFDRATGFLASLKTGEIELLAAPLAPHYWRAPVDNDRGNNMADPGKPVPGRPSARGPGAWRTATDSWKLAALETTTAPDGAVTLTATGRLESVNRSQTLAWTVCPDGDILVRLKLYGDPDYRGAAELPRFGMQTTLRPGFDRLAWLGKGPHETYWDRQDARVGLYAGKVRDQFFPYIKPQETGNHESVRWIALTDTQGRGLLAAALPGQNLLSANALHHTTDDLFFPTHKEGQFYPYQLPARDTVTLNLDLHQRGLGGDDSWRALPHENYRLNRWALEYAYRLRPLSGTEDIPKIARQK</sequence>
<dbReference type="SMART" id="SM01038">
    <property type="entry name" value="Bgal_small_N"/>
    <property type="match status" value="1"/>
</dbReference>
<evidence type="ECO:0000256" key="9">
    <source>
        <dbReference type="SAM" id="SignalP"/>
    </source>
</evidence>
<dbReference type="Pfam" id="PF16353">
    <property type="entry name" value="LacZ_4"/>
    <property type="match status" value="1"/>
</dbReference>
<dbReference type="InterPro" id="IPR023230">
    <property type="entry name" value="Glyco_hydro_2_CS"/>
</dbReference>
<dbReference type="GO" id="GO:0004565">
    <property type="term" value="F:beta-galactosidase activity"/>
    <property type="evidence" value="ECO:0007669"/>
    <property type="project" value="UniProtKB-EC"/>
</dbReference>
<dbReference type="SUPFAM" id="SSF74650">
    <property type="entry name" value="Galactose mutarotase-like"/>
    <property type="match status" value="1"/>
</dbReference>
<evidence type="ECO:0000313" key="12">
    <source>
        <dbReference type="Proteomes" id="UP000078486"/>
    </source>
</evidence>
<feature type="signal peptide" evidence="9">
    <location>
        <begin position="1"/>
        <end position="23"/>
    </location>
</feature>
<dbReference type="InterPro" id="IPR006102">
    <property type="entry name" value="Ig-like_GH2"/>
</dbReference>
<dbReference type="InterPro" id="IPR013783">
    <property type="entry name" value="Ig-like_fold"/>
</dbReference>
<evidence type="ECO:0000256" key="2">
    <source>
        <dbReference type="ARBA" id="ARBA00007401"/>
    </source>
</evidence>
<dbReference type="GO" id="GO:0005990">
    <property type="term" value="P:lactose catabolic process"/>
    <property type="evidence" value="ECO:0007669"/>
    <property type="project" value="TreeGrafter"/>
</dbReference>
<evidence type="ECO:0000313" key="11">
    <source>
        <dbReference type="EMBL" id="OAM90789.1"/>
    </source>
</evidence>
<protein>
    <recommendedName>
        <fullName evidence="3 7">Beta-galactosidase</fullName>
        <ecNumber evidence="3 7">3.2.1.23</ecNumber>
    </recommendedName>
    <alternativeName>
        <fullName evidence="6 7">Lactase</fullName>
    </alternativeName>
</protein>
<proteinExistence type="inferred from homology"/>
<dbReference type="SUPFAM" id="SSF49303">
    <property type="entry name" value="beta-Galactosidase/glucuronidase domain"/>
    <property type="match status" value="2"/>
</dbReference>
<dbReference type="InterPro" id="IPR006104">
    <property type="entry name" value="Glyco_hydro_2_N"/>
</dbReference>
<dbReference type="Gene3D" id="2.60.40.10">
    <property type="entry name" value="Immunoglobulins"/>
    <property type="match status" value="2"/>
</dbReference>
<dbReference type="GO" id="GO:0009341">
    <property type="term" value="C:beta-galactosidase complex"/>
    <property type="evidence" value="ECO:0007669"/>
    <property type="project" value="InterPro"/>
</dbReference>
<dbReference type="InterPro" id="IPR008979">
    <property type="entry name" value="Galactose-bd-like_sf"/>
</dbReference>
<gene>
    <name evidence="11" type="ORF">AW736_06280</name>
</gene>
<dbReference type="PROSITE" id="PS00719">
    <property type="entry name" value="GLYCOSYL_HYDROL_F2_1"/>
    <property type="match status" value="1"/>
</dbReference>
<dbReference type="PRINTS" id="PR00132">
    <property type="entry name" value="GLHYDRLASE2"/>
</dbReference>
<accession>A0A178INL0</accession>
<dbReference type="Gene3D" id="2.70.98.10">
    <property type="match status" value="1"/>
</dbReference>
<dbReference type="InterPro" id="IPR011013">
    <property type="entry name" value="Gal_mutarotase_sf_dom"/>
</dbReference>
<dbReference type="InterPro" id="IPR050347">
    <property type="entry name" value="Bact_Beta-galactosidase"/>
</dbReference>
<evidence type="ECO:0000256" key="6">
    <source>
        <dbReference type="ARBA" id="ARBA00032230"/>
    </source>
</evidence>
<comment type="similarity">
    <text evidence="2 7">Belongs to the glycosyl hydrolase 2 family.</text>
</comment>
<evidence type="ECO:0000256" key="7">
    <source>
        <dbReference type="RuleBase" id="RU361154"/>
    </source>
</evidence>
<dbReference type="AlphaFoldDB" id="A0A178INL0"/>
<feature type="chain" id="PRO_5008089275" description="Beta-galactosidase" evidence="9">
    <location>
        <begin position="24"/>
        <end position="1137"/>
    </location>
</feature>
<dbReference type="InterPro" id="IPR006103">
    <property type="entry name" value="Glyco_hydro_2_cat"/>
</dbReference>
<evidence type="ECO:0000259" key="10">
    <source>
        <dbReference type="SMART" id="SM01038"/>
    </source>
</evidence>
<organism evidence="11 12">
    <name type="scientific">Termitidicoccus mucosus</name>
    <dbReference type="NCBI Taxonomy" id="1184151"/>
    <lineage>
        <taxon>Bacteria</taxon>
        <taxon>Pseudomonadati</taxon>
        <taxon>Verrucomicrobiota</taxon>
        <taxon>Opitutia</taxon>
        <taxon>Opitutales</taxon>
        <taxon>Opitutaceae</taxon>
        <taxon>Termitidicoccus</taxon>
    </lineage>
</organism>
<dbReference type="InterPro" id="IPR036156">
    <property type="entry name" value="Beta-gal/glucu_dom_sf"/>
</dbReference>
<evidence type="ECO:0000256" key="3">
    <source>
        <dbReference type="ARBA" id="ARBA00012756"/>
    </source>
</evidence>
<evidence type="ECO:0000256" key="5">
    <source>
        <dbReference type="ARBA" id="ARBA00023295"/>
    </source>
</evidence>
<dbReference type="InterPro" id="IPR017853">
    <property type="entry name" value="GH"/>
</dbReference>
<feature type="domain" description="Beta galactosidase small chain/" evidence="10">
    <location>
        <begin position="830"/>
        <end position="1122"/>
    </location>
</feature>
<dbReference type="Pfam" id="PF02837">
    <property type="entry name" value="Glyco_hydro_2_N"/>
    <property type="match status" value="1"/>
</dbReference>
<dbReference type="OrthoDB" id="9762066at2"/>
<dbReference type="InterPro" id="IPR004199">
    <property type="entry name" value="B-gal_small/dom_5"/>
</dbReference>
<dbReference type="Pfam" id="PF02836">
    <property type="entry name" value="Glyco_hydro_2_C"/>
    <property type="match status" value="1"/>
</dbReference>
<dbReference type="GO" id="GO:0030246">
    <property type="term" value="F:carbohydrate binding"/>
    <property type="evidence" value="ECO:0007669"/>
    <property type="project" value="InterPro"/>
</dbReference>
<dbReference type="EMBL" id="LRRQ01000048">
    <property type="protein sequence ID" value="OAM90789.1"/>
    <property type="molecule type" value="Genomic_DNA"/>
</dbReference>
<dbReference type="Proteomes" id="UP000078486">
    <property type="component" value="Unassembled WGS sequence"/>
</dbReference>
<dbReference type="SUPFAM" id="SSF51445">
    <property type="entry name" value="(Trans)glycosidases"/>
    <property type="match status" value="1"/>
</dbReference>
<dbReference type="RefSeq" id="WP_068769344.1">
    <property type="nucleotide sequence ID" value="NZ_KV441839.1"/>
</dbReference>
<keyword evidence="4 7" id="KW-0378">Hydrolase</keyword>
<dbReference type="PANTHER" id="PTHR46323:SF2">
    <property type="entry name" value="BETA-GALACTOSIDASE"/>
    <property type="match status" value="1"/>
</dbReference>
<dbReference type="Gene3D" id="2.60.120.260">
    <property type="entry name" value="Galactose-binding domain-like"/>
    <property type="match status" value="1"/>
</dbReference>
<keyword evidence="9" id="KW-0732">Signal</keyword>
<evidence type="ECO:0000256" key="4">
    <source>
        <dbReference type="ARBA" id="ARBA00022801"/>
    </source>
</evidence>
<dbReference type="InterPro" id="IPR032312">
    <property type="entry name" value="LacZ_4"/>
</dbReference>
<name>A0A178INL0_9BACT</name>
<evidence type="ECO:0000256" key="1">
    <source>
        <dbReference type="ARBA" id="ARBA00001412"/>
    </source>
</evidence>
<dbReference type="PANTHER" id="PTHR46323">
    <property type="entry name" value="BETA-GALACTOSIDASE"/>
    <property type="match status" value="1"/>
</dbReference>
<dbReference type="InterPro" id="IPR006101">
    <property type="entry name" value="Glyco_hydro_2"/>
</dbReference>
<comment type="catalytic activity">
    <reaction evidence="1 7">
        <text>Hydrolysis of terminal non-reducing beta-D-galactose residues in beta-D-galactosides.</text>
        <dbReference type="EC" id="3.2.1.23"/>
    </reaction>
</comment>
<keyword evidence="12" id="KW-1185">Reference proteome</keyword>
<dbReference type="InterPro" id="IPR014718">
    <property type="entry name" value="GH-type_carb-bd"/>
</dbReference>
<keyword evidence="5 7" id="KW-0326">Glycosidase</keyword>
<evidence type="ECO:0000256" key="8">
    <source>
        <dbReference type="SAM" id="MobiDB-lite"/>
    </source>
</evidence>
<dbReference type="Pfam" id="PF00703">
    <property type="entry name" value="Glyco_hydro_2"/>
    <property type="match status" value="1"/>
</dbReference>
<dbReference type="EC" id="3.2.1.23" evidence="3 7"/>
<dbReference type="SUPFAM" id="SSF49785">
    <property type="entry name" value="Galactose-binding domain-like"/>
    <property type="match status" value="1"/>
</dbReference>
<comment type="caution">
    <text evidence="11">The sequence shown here is derived from an EMBL/GenBank/DDBJ whole genome shotgun (WGS) entry which is preliminary data.</text>
</comment>
<reference evidence="11 12" key="1">
    <citation type="submission" date="2016-01" db="EMBL/GenBank/DDBJ databases">
        <title>High potential of lignocellulose degradation of a new Verrucomicrobia species.</title>
        <authorList>
            <person name="Wang Y."/>
            <person name="Shi Y."/>
            <person name="Qiu Z."/>
            <person name="Liu S."/>
            <person name="Yang H."/>
        </authorList>
    </citation>
    <scope>NUCLEOTIDE SEQUENCE [LARGE SCALE GENOMIC DNA]</scope>
    <source>
        <strain evidence="11 12">TSB47</strain>
    </source>
</reference>
<dbReference type="Pfam" id="PF02929">
    <property type="entry name" value="Bgal_small_N"/>
    <property type="match status" value="1"/>
</dbReference>
<dbReference type="Gene3D" id="3.20.20.80">
    <property type="entry name" value="Glycosidases"/>
    <property type="match status" value="1"/>
</dbReference>
<dbReference type="STRING" id="1184151.AW736_06280"/>